<dbReference type="InterPro" id="IPR000192">
    <property type="entry name" value="Aminotrans_V_dom"/>
</dbReference>
<comment type="similarity">
    <text evidence="2 8">Belongs to the class-V pyridoxal-phosphate-dependent aminotransferase family. Csd subfamily.</text>
</comment>
<dbReference type="EMBL" id="CP040899">
    <property type="protein sequence ID" value="QDB79052.1"/>
    <property type="molecule type" value="Genomic_DNA"/>
</dbReference>
<evidence type="ECO:0000256" key="1">
    <source>
        <dbReference type="ARBA" id="ARBA00001933"/>
    </source>
</evidence>
<dbReference type="RefSeq" id="WP_139948300.1">
    <property type="nucleotide sequence ID" value="NZ_CP040899.1"/>
</dbReference>
<evidence type="ECO:0000256" key="8">
    <source>
        <dbReference type="RuleBase" id="RU004506"/>
    </source>
</evidence>
<name>A0ABX5VKS0_9MICO</name>
<keyword evidence="4 8" id="KW-0808">Transferase</keyword>
<comment type="function">
    <text evidence="8">Catalyzes the removal of elemental sulfur and selenium atoms from L-cysteine, L-cystine, L-selenocysteine, and L-selenocystine to produce L-alanine.</text>
</comment>
<protein>
    <recommendedName>
        <fullName evidence="3 8">Cysteine desulfurase</fullName>
        <ecNumber evidence="3 8">2.8.1.7</ecNumber>
    </recommendedName>
</protein>
<dbReference type="InterPro" id="IPR020578">
    <property type="entry name" value="Aminotrans_V_PyrdxlP_BS"/>
</dbReference>
<dbReference type="Gene3D" id="3.90.1150.10">
    <property type="entry name" value="Aspartate Aminotransferase, domain 1"/>
    <property type="match status" value="1"/>
</dbReference>
<comment type="cofactor">
    <cofactor evidence="1 7">
        <name>pyridoxal 5'-phosphate</name>
        <dbReference type="ChEBI" id="CHEBI:597326"/>
    </cofactor>
</comment>
<dbReference type="Proteomes" id="UP000313948">
    <property type="component" value="Chromosome"/>
</dbReference>
<feature type="domain" description="Aminotransferase class V" evidence="9">
    <location>
        <begin position="38"/>
        <end position="420"/>
    </location>
</feature>
<dbReference type="PANTHER" id="PTHR43586">
    <property type="entry name" value="CYSTEINE DESULFURASE"/>
    <property type="match status" value="1"/>
</dbReference>
<evidence type="ECO:0000256" key="3">
    <source>
        <dbReference type="ARBA" id="ARBA00012239"/>
    </source>
</evidence>
<organism evidence="10 11">
    <name type="scientific">Georgenia wutianyii</name>
    <dbReference type="NCBI Taxonomy" id="2585135"/>
    <lineage>
        <taxon>Bacteria</taxon>
        <taxon>Bacillati</taxon>
        <taxon>Actinomycetota</taxon>
        <taxon>Actinomycetes</taxon>
        <taxon>Micrococcales</taxon>
        <taxon>Bogoriellaceae</taxon>
        <taxon>Georgenia</taxon>
    </lineage>
</organism>
<evidence type="ECO:0000256" key="2">
    <source>
        <dbReference type="ARBA" id="ARBA00010447"/>
    </source>
</evidence>
<sequence length="436" mass="46281">MSAPVTAGSGALSAAELAAVRADFPILGRTTRSGRPLVYLDSAATSQKPQCVIDAEQDFYEKRNAAVHRGAHQLAEEATEAYEQARAAVSAFVGVAPDELVWTKNATEGINLVAYAMSNATLGRGGARAQEIFGLRPGDEIVVTEAEHHANLVPWQELCARTGATLRWVGLTDDGRLDPATFDVVGERTRLLAFTHASNVTGAVSPVAELVRRARAVGALVLLDACQSVPHLPVDLRALDVDFAVFSGHKMLGPTGVGALYGRRELLAEMPPFLTGGSMVQVVTMDRTTYAEAPQRFEAGTQMVSQTVGLHAAVDYLGELGMDAVAAHEHSLTERLIAGISSVPGVRVLGPTDTRDRLAVVAFSVDGVHPHDVGQVLDDAGVAIRVGHHCAQPVHQRLGVHASARASAGIYTTEEEIDVFVEQLGTVRRFFGVDHG</sequence>
<evidence type="ECO:0000313" key="11">
    <source>
        <dbReference type="Proteomes" id="UP000313948"/>
    </source>
</evidence>
<reference evidence="10 11" key="1">
    <citation type="submission" date="2019-05" db="EMBL/GenBank/DDBJ databases">
        <title>Georgenia *** sp. nov., and Georgenia *** sp. nov., isolated from the intestinal contents of plateau pika (Ochotona curzoniae) in the Qinghai-Tibet plateau of China.</title>
        <authorList>
            <person name="Tian Z."/>
        </authorList>
    </citation>
    <scope>NUCLEOTIDE SEQUENCE [LARGE SCALE GENOMIC DNA]</scope>
    <source>
        <strain evidence="10 11">Z294</strain>
    </source>
</reference>
<comment type="catalytic activity">
    <reaction evidence="6 8">
        <text>(sulfur carrier)-H + L-cysteine = (sulfur carrier)-SH + L-alanine</text>
        <dbReference type="Rhea" id="RHEA:43892"/>
        <dbReference type="Rhea" id="RHEA-COMP:14737"/>
        <dbReference type="Rhea" id="RHEA-COMP:14739"/>
        <dbReference type="ChEBI" id="CHEBI:29917"/>
        <dbReference type="ChEBI" id="CHEBI:35235"/>
        <dbReference type="ChEBI" id="CHEBI:57972"/>
        <dbReference type="ChEBI" id="CHEBI:64428"/>
        <dbReference type="EC" id="2.8.1.7"/>
    </reaction>
</comment>
<gene>
    <name evidence="10" type="ORF">FE251_06460</name>
</gene>
<dbReference type="InterPro" id="IPR010970">
    <property type="entry name" value="Cys_dSase_SufS"/>
</dbReference>
<dbReference type="SUPFAM" id="SSF53383">
    <property type="entry name" value="PLP-dependent transferases"/>
    <property type="match status" value="1"/>
</dbReference>
<dbReference type="Pfam" id="PF00266">
    <property type="entry name" value="Aminotran_5"/>
    <property type="match status" value="1"/>
</dbReference>
<proteinExistence type="inferred from homology"/>
<evidence type="ECO:0000256" key="6">
    <source>
        <dbReference type="ARBA" id="ARBA00050776"/>
    </source>
</evidence>
<dbReference type="InterPro" id="IPR015422">
    <property type="entry name" value="PyrdxlP-dep_Trfase_small"/>
</dbReference>
<evidence type="ECO:0000256" key="5">
    <source>
        <dbReference type="ARBA" id="ARBA00022898"/>
    </source>
</evidence>
<dbReference type="PANTHER" id="PTHR43586:SF8">
    <property type="entry name" value="CYSTEINE DESULFURASE 1, CHLOROPLASTIC"/>
    <property type="match status" value="1"/>
</dbReference>
<dbReference type="PROSITE" id="PS00595">
    <property type="entry name" value="AA_TRANSFER_CLASS_5"/>
    <property type="match status" value="1"/>
</dbReference>
<evidence type="ECO:0000313" key="10">
    <source>
        <dbReference type="EMBL" id="QDB79052.1"/>
    </source>
</evidence>
<dbReference type="CDD" id="cd06453">
    <property type="entry name" value="SufS_like"/>
    <property type="match status" value="1"/>
</dbReference>
<evidence type="ECO:0000256" key="7">
    <source>
        <dbReference type="RuleBase" id="RU004504"/>
    </source>
</evidence>
<dbReference type="NCBIfam" id="TIGR01979">
    <property type="entry name" value="sufS"/>
    <property type="match status" value="1"/>
</dbReference>
<dbReference type="Gene3D" id="3.40.640.10">
    <property type="entry name" value="Type I PLP-dependent aspartate aminotransferase-like (Major domain)"/>
    <property type="match status" value="1"/>
</dbReference>
<evidence type="ECO:0000259" key="9">
    <source>
        <dbReference type="Pfam" id="PF00266"/>
    </source>
</evidence>
<dbReference type="InterPro" id="IPR015421">
    <property type="entry name" value="PyrdxlP-dep_Trfase_major"/>
</dbReference>
<keyword evidence="5 8" id="KW-0663">Pyridoxal phosphate</keyword>
<accession>A0ABX5VKS0</accession>
<dbReference type="EC" id="2.8.1.7" evidence="3 8"/>
<evidence type="ECO:0000256" key="4">
    <source>
        <dbReference type="ARBA" id="ARBA00022679"/>
    </source>
</evidence>
<dbReference type="InterPro" id="IPR015424">
    <property type="entry name" value="PyrdxlP-dep_Trfase"/>
</dbReference>
<keyword evidence="11" id="KW-1185">Reference proteome</keyword>